<dbReference type="PANTHER" id="PTHR43764:SF1">
    <property type="entry name" value="MOLYBDOPTERIN MOLYBDOTRANSFERASE"/>
    <property type="match status" value="1"/>
</dbReference>
<dbReference type="Gene3D" id="3.40.980.10">
    <property type="entry name" value="MoaB/Mog-like domain"/>
    <property type="match status" value="1"/>
</dbReference>
<dbReference type="EMBL" id="VSZI01000001">
    <property type="protein sequence ID" value="TYR20488.1"/>
    <property type="molecule type" value="Genomic_DNA"/>
</dbReference>
<dbReference type="InterPro" id="IPR001453">
    <property type="entry name" value="MoaB/Mog_dom"/>
</dbReference>
<dbReference type="InterPro" id="IPR051920">
    <property type="entry name" value="MPT_Adenylyltrnsfr/MoaC-Rel"/>
</dbReference>
<dbReference type="SUPFAM" id="SSF53218">
    <property type="entry name" value="Molybdenum cofactor biosynthesis proteins"/>
    <property type="match status" value="1"/>
</dbReference>
<dbReference type="CDD" id="cd00886">
    <property type="entry name" value="MogA_MoaB"/>
    <property type="match status" value="1"/>
</dbReference>
<evidence type="ECO:0000313" key="5">
    <source>
        <dbReference type="Proteomes" id="UP000324726"/>
    </source>
</evidence>
<dbReference type="Pfam" id="PF00994">
    <property type="entry name" value="MoCF_biosynth"/>
    <property type="match status" value="1"/>
</dbReference>
<sequence length="215" mass="22390">MTLNRNEAHELGVRNPIVDDIDHSQLDRLDAAIPEPDDSFLHSLDQSLDAQAAAKRAAAEAVPTRHALVVLIGEDRAGQGGSGELVAELLAEDRFIVDAVVNVAERKSEIRHAIETGVVGGADLVITIGGTGFGPRDRAPEATRKLLDRRIPGIAEAIRSSGLAANNKDAALSRGLAGISGSTVVVNIAGSRGAIRDGMATLGPLVNHVLDELGV</sequence>
<dbReference type="Proteomes" id="UP000324726">
    <property type="component" value="Unassembled WGS sequence"/>
</dbReference>
<dbReference type="UniPathway" id="UPA00344"/>
<evidence type="ECO:0000256" key="1">
    <source>
        <dbReference type="ARBA" id="ARBA00005046"/>
    </source>
</evidence>
<protein>
    <submittedName>
        <fullName evidence="4">MogA/MoaB family molybdenum cofactor biosynthesis protein</fullName>
    </submittedName>
</protein>
<dbReference type="PROSITE" id="PS01078">
    <property type="entry name" value="MOCF_BIOSYNTHESIS_1"/>
    <property type="match status" value="1"/>
</dbReference>
<feature type="domain" description="MoaB/Mog" evidence="3">
    <location>
        <begin position="69"/>
        <end position="209"/>
    </location>
</feature>
<dbReference type="InterPro" id="IPR008284">
    <property type="entry name" value="MoCF_biosynth_CS"/>
</dbReference>
<dbReference type="GO" id="GO:0006777">
    <property type="term" value="P:Mo-molybdopterin cofactor biosynthetic process"/>
    <property type="evidence" value="ECO:0007669"/>
    <property type="project" value="UniProtKB-KW"/>
</dbReference>
<organism evidence="4 5">
    <name type="scientific">Corynebacterium urealyticum</name>
    <dbReference type="NCBI Taxonomy" id="43771"/>
    <lineage>
        <taxon>Bacteria</taxon>
        <taxon>Bacillati</taxon>
        <taxon>Actinomycetota</taxon>
        <taxon>Actinomycetes</taxon>
        <taxon>Mycobacteriales</taxon>
        <taxon>Corynebacteriaceae</taxon>
        <taxon>Corynebacterium</taxon>
    </lineage>
</organism>
<keyword evidence="2" id="KW-0501">Molybdenum cofactor biosynthesis</keyword>
<dbReference type="RefSeq" id="WP_070758653.1">
    <property type="nucleotide sequence ID" value="NZ_CP136640.1"/>
</dbReference>
<evidence type="ECO:0000259" key="3">
    <source>
        <dbReference type="SMART" id="SM00852"/>
    </source>
</evidence>
<dbReference type="PANTHER" id="PTHR43764">
    <property type="entry name" value="MOLYBDENUM COFACTOR BIOSYNTHESIS"/>
    <property type="match status" value="1"/>
</dbReference>
<reference evidence="4 5" key="1">
    <citation type="submission" date="2019-08" db="EMBL/GenBank/DDBJ databases">
        <title>Draft genome of C. urealyticum strain VH4248.</title>
        <authorList>
            <person name="Navas J."/>
        </authorList>
    </citation>
    <scope>NUCLEOTIDE SEQUENCE [LARGE SCALE GENOMIC DNA]</scope>
    <source>
        <strain evidence="4 5">VH4248</strain>
    </source>
</reference>
<name>A0A5D4FWV5_9CORY</name>
<comment type="pathway">
    <text evidence="1">Cofactor biosynthesis; molybdopterin biosynthesis.</text>
</comment>
<dbReference type="AlphaFoldDB" id="A0A5D4FWV5"/>
<evidence type="ECO:0000256" key="2">
    <source>
        <dbReference type="ARBA" id="ARBA00023150"/>
    </source>
</evidence>
<proteinExistence type="predicted"/>
<evidence type="ECO:0000313" key="4">
    <source>
        <dbReference type="EMBL" id="TYR20488.1"/>
    </source>
</evidence>
<dbReference type="SMART" id="SM00852">
    <property type="entry name" value="MoCF_biosynth"/>
    <property type="match status" value="1"/>
</dbReference>
<gene>
    <name evidence="4" type="ORF">FYJ87_05965</name>
</gene>
<comment type="caution">
    <text evidence="4">The sequence shown here is derived from an EMBL/GenBank/DDBJ whole genome shotgun (WGS) entry which is preliminary data.</text>
</comment>
<dbReference type="InterPro" id="IPR036425">
    <property type="entry name" value="MoaB/Mog-like_dom_sf"/>
</dbReference>
<accession>A0A5D4FWV5</accession>